<evidence type="ECO:0000313" key="1">
    <source>
        <dbReference type="EMBL" id="OHU60350.1"/>
    </source>
</evidence>
<sequence length="66" mass="7160">MPASALALCDQFQKPQFDASFVGSLNRPNVGARSRRNGLLTATEGIAVSVYEHDGREPQHALIGHR</sequence>
<protein>
    <submittedName>
        <fullName evidence="1">Uncharacterized protein</fullName>
    </submittedName>
</protein>
<organism evidence="1 2">
    <name type="scientific">Mycobacteroides chelonae</name>
    <name type="common">Mycobacterium chelonae</name>
    <dbReference type="NCBI Taxonomy" id="1774"/>
    <lineage>
        <taxon>Bacteria</taxon>
        <taxon>Bacillati</taxon>
        <taxon>Actinomycetota</taxon>
        <taxon>Actinomycetes</taxon>
        <taxon>Mycobacteriales</taxon>
        <taxon>Mycobacteriaceae</taxon>
        <taxon>Mycobacteroides</taxon>
    </lineage>
</organism>
<proteinExistence type="predicted"/>
<accession>A0A1S1LXA7</accession>
<name>A0A1S1LXA7_MYCCH</name>
<evidence type="ECO:0000313" key="2">
    <source>
        <dbReference type="Proteomes" id="UP000180043"/>
    </source>
</evidence>
<dbReference type="EMBL" id="MLIQ01000011">
    <property type="protein sequence ID" value="OHU60350.1"/>
    <property type="molecule type" value="Genomic_DNA"/>
</dbReference>
<comment type="caution">
    <text evidence="1">The sequence shown here is derived from an EMBL/GenBank/DDBJ whole genome shotgun (WGS) entry which is preliminary data.</text>
</comment>
<gene>
    <name evidence="1" type="ORF">BKG82_07840</name>
</gene>
<reference evidence="1 2" key="1">
    <citation type="submission" date="2016-10" db="EMBL/GenBank/DDBJ databases">
        <title>Evaluation of Human, Veterinary and Environmental Mycobacterium chelonae Isolates by Core Genome Phylogenomic Analysis, Targeted Gene Comparison, and Anti-microbial Susceptibility Patterns: A Tale of Mistaken Identities.</title>
        <authorList>
            <person name="Fogelson S.B."/>
            <person name="Camus A.C."/>
            <person name="Lorenz W."/>
            <person name="Vasireddy R."/>
            <person name="Vasireddy S."/>
            <person name="Smith T."/>
            <person name="Brown-Elliott B.A."/>
            <person name="Wallace R.J.Jr."/>
            <person name="Hasan N.A."/>
            <person name="Reischl U."/>
            <person name="Sanchez S."/>
        </authorList>
    </citation>
    <scope>NUCLEOTIDE SEQUENCE [LARGE SCALE GENOMIC DNA]</scope>
    <source>
        <strain evidence="1 2">15515</strain>
    </source>
</reference>
<dbReference type="Proteomes" id="UP000180043">
    <property type="component" value="Unassembled WGS sequence"/>
</dbReference>
<dbReference type="AlphaFoldDB" id="A0A1S1LXA7"/>